<evidence type="ECO:0000313" key="2">
    <source>
        <dbReference type="Proteomes" id="UP001500902"/>
    </source>
</evidence>
<keyword evidence="2" id="KW-1185">Reference proteome</keyword>
<gene>
    <name evidence="1" type="ORF">GCM10022224_052770</name>
</gene>
<dbReference type="Proteomes" id="UP001500902">
    <property type="component" value="Unassembled WGS sequence"/>
</dbReference>
<protein>
    <submittedName>
        <fullName evidence="1">Uncharacterized protein</fullName>
    </submittedName>
</protein>
<name>A0ABP7C9I1_9ACTN</name>
<organism evidence="1 2">
    <name type="scientific">Nonomuraea antimicrobica</name>
    <dbReference type="NCBI Taxonomy" id="561173"/>
    <lineage>
        <taxon>Bacteria</taxon>
        <taxon>Bacillati</taxon>
        <taxon>Actinomycetota</taxon>
        <taxon>Actinomycetes</taxon>
        <taxon>Streptosporangiales</taxon>
        <taxon>Streptosporangiaceae</taxon>
        <taxon>Nonomuraea</taxon>
    </lineage>
</organism>
<reference evidence="2" key="1">
    <citation type="journal article" date="2019" name="Int. J. Syst. Evol. Microbiol.">
        <title>The Global Catalogue of Microorganisms (GCM) 10K type strain sequencing project: providing services to taxonomists for standard genome sequencing and annotation.</title>
        <authorList>
            <consortium name="The Broad Institute Genomics Platform"/>
            <consortium name="The Broad Institute Genome Sequencing Center for Infectious Disease"/>
            <person name="Wu L."/>
            <person name="Ma J."/>
        </authorList>
    </citation>
    <scope>NUCLEOTIDE SEQUENCE [LARGE SCALE GENOMIC DNA]</scope>
    <source>
        <strain evidence="2">JCM 16904</strain>
    </source>
</reference>
<proteinExistence type="predicted"/>
<comment type="caution">
    <text evidence="1">The sequence shown here is derived from an EMBL/GenBank/DDBJ whole genome shotgun (WGS) entry which is preliminary data.</text>
</comment>
<dbReference type="EMBL" id="BAAAZP010000098">
    <property type="protein sequence ID" value="GAA3681906.1"/>
    <property type="molecule type" value="Genomic_DNA"/>
</dbReference>
<evidence type="ECO:0000313" key="1">
    <source>
        <dbReference type="EMBL" id="GAA3681906.1"/>
    </source>
</evidence>
<accession>A0ABP7C9I1</accession>
<dbReference type="RefSeq" id="WP_344883513.1">
    <property type="nucleotide sequence ID" value="NZ_BAAAZP010000098.1"/>
</dbReference>
<sequence length="47" mass="5223">MFRALNRMSDRLLSKVLPSATAEADVCFWHPSGFRCCVIAGKTYCGI</sequence>